<dbReference type="GO" id="GO:0043565">
    <property type="term" value="F:sequence-specific DNA binding"/>
    <property type="evidence" value="ECO:0007669"/>
    <property type="project" value="InterPro"/>
</dbReference>
<organism evidence="6 7">
    <name type="scientific">Metabacillus arenae</name>
    <dbReference type="NCBI Taxonomy" id="2771434"/>
    <lineage>
        <taxon>Bacteria</taxon>
        <taxon>Bacillati</taxon>
        <taxon>Bacillota</taxon>
        <taxon>Bacilli</taxon>
        <taxon>Bacillales</taxon>
        <taxon>Bacillaceae</taxon>
        <taxon>Metabacillus</taxon>
    </lineage>
</organism>
<dbReference type="Pfam" id="PF02954">
    <property type="entry name" value="HTH_8"/>
    <property type="match status" value="1"/>
</dbReference>
<evidence type="ECO:0000256" key="3">
    <source>
        <dbReference type="ARBA" id="ARBA00023015"/>
    </source>
</evidence>
<dbReference type="Pfam" id="PF14532">
    <property type="entry name" value="Sigma54_activ_2"/>
    <property type="match status" value="1"/>
</dbReference>
<dbReference type="EMBL" id="JACXAI010000034">
    <property type="protein sequence ID" value="MBD1382637.1"/>
    <property type="molecule type" value="Genomic_DNA"/>
</dbReference>
<dbReference type="Proteomes" id="UP000626844">
    <property type="component" value="Unassembled WGS sequence"/>
</dbReference>
<dbReference type="SUPFAM" id="SSF159800">
    <property type="entry name" value="PrpR receptor domain-like"/>
    <property type="match status" value="1"/>
</dbReference>
<dbReference type="PANTHER" id="PTHR32071">
    <property type="entry name" value="TRANSCRIPTIONAL REGULATORY PROTEIN"/>
    <property type="match status" value="1"/>
</dbReference>
<dbReference type="GO" id="GO:0006355">
    <property type="term" value="P:regulation of DNA-templated transcription"/>
    <property type="evidence" value="ECO:0007669"/>
    <property type="project" value="InterPro"/>
</dbReference>
<evidence type="ECO:0000313" key="6">
    <source>
        <dbReference type="EMBL" id="MBD1382637.1"/>
    </source>
</evidence>
<feature type="domain" description="Sigma-54 factor interaction" evidence="5">
    <location>
        <begin position="309"/>
        <end position="512"/>
    </location>
</feature>
<keyword evidence="1" id="KW-0547">Nucleotide-binding</keyword>
<dbReference type="SUPFAM" id="SSF46689">
    <property type="entry name" value="Homeodomain-like"/>
    <property type="match status" value="1"/>
</dbReference>
<evidence type="ECO:0000256" key="4">
    <source>
        <dbReference type="ARBA" id="ARBA00023163"/>
    </source>
</evidence>
<reference evidence="6" key="1">
    <citation type="submission" date="2020-09" db="EMBL/GenBank/DDBJ databases">
        <title>A novel bacterium of genus Bacillus, isolated from South China Sea.</title>
        <authorList>
            <person name="Huang H."/>
            <person name="Mo K."/>
            <person name="Hu Y."/>
        </authorList>
    </citation>
    <scope>NUCLEOTIDE SEQUENCE</scope>
    <source>
        <strain evidence="6">IB182487</strain>
    </source>
</reference>
<dbReference type="PANTHER" id="PTHR32071:SF119">
    <property type="entry name" value="SIGMA L-DEPENDENT TRANSCRIPTIONAL REGULATOR YPLP-RELATED"/>
    <property type="match status" value="1"/>
</dbReference>
<dbReference type="InterPro" id="IPR009057">
    <property type="entry name" value="Homeodomain-like_sf"/>
</dbReference>
<dbReference type="SUPFAM" id="SSF52540">
    <property type="entry name" value="P-loop containing nucleoside triphosphate hydrolases"/>
    <property type="match status" value="1"/>
</dbReference>
<evidence type="ECO:0000259" key="5">
    <source>
        <dbReference type="PROSITE" id="PS50045"/>
    </source>
</evidence>
<dbReference type="InterPro" id="IPR058031">
    <property type="entry name" value="AAA_lid_NorR"/>
</dbReference>
<dbReference type="InterPro" id="IPR002197">
    <property type="entry name" value="HTH_Fis"/>
</dbReference>
<keyword evidence="4" id="KW-0804">Transcription</keyword>
<dbReference type="RefSeq" id="WP_191161026.1">
    <property type="nucleotide sequence ID" value="NZ_JACXAI010000034.1"/>
</dbReference>
<dbReference type="Gene3D" id="1.10.8.60">
    <property type="match status" value="1"/>
</dbReference>
<evidence type="ECO:0000256" key="1">
    <source>
        <dbReference type="ARBA" id="ARBA00022741"/>
    </source>
</evidence>
<keyword evidence="2" id="KW-0067">ATP-binding</keyword>
<evidence type="ECO:0000256" key="2">
    <source>
        <dbReference type="ARBA" id="ARBA00022840"/>
    </source>
</evidence>
<dbReference type="Pfam" id="PF25601">
    <property type="entry name" value="AAA_lid_14"/>
    <property type="match status" value="1"/>
</dbReference>
<dbReference type="AlphaFoldDB" id="A0A926RZV5"/>
<dbReference type="Gene3D" id="3.40.50.10660">
    <property type="entry name" value="PrpR receptor domain-like"/>
    <property type="match status" value="1"/>
</dbReference>
<dbReference type="InterPro" id="IPR010524">
    <property type="entry name" value="Sig_transdc_resp-reg_PrpR_N"/>
</dbReference>
<sequence>MKILAIAPYEGLKEIMLAMGKAENFELQVEIGDLKQGVALSKEALLNGTDIIISRGGTAAMIQKEISLPVVEIEVSGYDMLRVLTFVKDYPGKTAIVGFSQISEGAATICEILNIEISSYTINSEGEVKPKLEALKKEGYQVIIGDVITVSEAEKLGLNGFLLTSGEESVGKAFSSAKKLYSYINKVKQQYTIPYHLIKEEEKGIVVLSEKKSKLFSNKYFDSKIGEDLLKKEEFNVAFENTHKTGSYSSIIEDQGFFWEITGDQLSIDSSKMITFKLTQSPFNQSSLPSGLSIVSYNQAISKAIKVFLLTDNDKLKKTIESALAYRSKIENIWISGEKGTGKESLAYFIHFHDTTTSEPLLVLNCELIEDDSWVSLVNKSGSEKNKTTVLLKNIEAMPLQLQKKLMNQLKTNSLHANFIVTSNGDIHKYVRDHKILLDLYDELAKLTIELPLLNERIEDIEIISRLFIHDFNTLYGKQIVGIRKNSIDILQQFNWRGNINQLKQVIGKCVLLAKQPYIEKELIQHVLDSEQINSGNEEIDLSGTLEEIENRIIQKVWLEEGMNQTKTAKRLGINRTTLWRKLKV</sequence>
<dbReference type="GO" id="GO:0005524">
    <property type="term" value="F:ATP binding"/>
    <property type="evidence" value="ECO:0007669"/>
    <property type="project" value="UniProtKB-KW"/>
</dbReference>
<dbReference type="GO" id="GO:0000156">
    <property type="term" value="F:phosphorelay response regulator activity"/>
    <property type="evidence" value="ECO:0007669"/>
    <property type="project" value="InterPro"/>
</dbReference>
<dbReference type="Pfam" id="PF06506">
    <property type="entry name" value="PrpR_N"/>
    <property type="match status" value="1"/>
</dbReference>
<proteinExistence type="predicted"/>
<dbReference type="PROSITE" id="PS50045">
    <property type="entry name" value="SIGMA54_INTERACT_4"/>
    <property type="match status" value="1"/>
</dbReference>
<keyword evidence="7" id="KW-1185">Reference proteome</keyword>
<dbReference type="InterPro" id="IPR027417">
    <property type="entry name" value="P-loop_NTPase"/>
</dbReference>
<dbReference type="Gene3D" id="3.40.50.2300">
    <property type="match status" value="1"/>
</dbReference>
<keyword evidence="3" id="KW-0805">Transcription regulation</keyword>
<protein>
    <submittedName>
        <fullName evidence="6">Sigma-54-dependent Fis family transcriptional regulator</fullName>
    </submittedName>
</protein>
<name>A0A926RZV5_9BACI</name>
<accession>A0A926RZV5</accession>
<dbReference type="InterPro" id="IPR002078">
    <property type="entry name" value="Sigma_54_int"/>
</dbReference>
<dbReference type="Gene3D" id="3.40.50.300">
    <property type="entry name" value="P-loop containing nucleotide triphosphate hydrolases"/>
    <property type="match status" value="1"/>
</dbReference>
<comment type="caution">
    <text evidence="6">The sequence shown here is derived from an EMBL/GenBank/DDBJ whole genome shotgun (WGS) entry which is preliminary data.</text>
</comment>
<dbReference type="Gene3D" id="1.10.10.60">
    <property type="entry name" value="Homeodomain-like"/>
    <property type="match status" value="1"/>
</dbReference>
<gene>
    <name evidence="6" type="ORF">IC621_20750</name>
</gene>
<evidence type="ECO:0000313" key="7">
    <source>
        <dbReference type="Proteomes" id="UP000626844"/>
    </source>
</evidence>